<evidence type="ECO:0000313" key="4">
    <source>
        <dbReference type="EMBL" id="GBO92656.1"/>
    </source>
</evidence>
<keyword evidence="2" id="KW-0456">Lyase</keyword>
<keyword evidence="6" id="KW-1185">Reference proteome</keyword>
<evidence type="ECO:0000259" key="3">
    <source>
        <dbReference type="SMART" id="SM01119"/>
    </source>
</evidence>
<dbReference type="PANTHER" id="PTHR28004">
    <property type="entry name" value="ZGC:162816-RELATED"/>
    <property type="match status" value="1"/>
</dbReference>
<evidence type="ECO:0000256" key="2">
    <source>
        <dbReference type="ARBA" id="ARBA00023239"/>
    </source>
</evidence>
<dbReference type="InterPro" id="IPR029066">
    <property type="entry name" value="PLP-binding_barrel"/>
</dbReference>
<dbReference type="Gene3D" id="3.20.20.10">
    <property type="entry name" value="Alanine racemase"/>
    <property type="match status" value="1"/>
</dbReference>
<evidence type="ECO:0000256" key="1">
    <source>
        <dbReference type="ARBA" id="ARBA00005323"/>
    </source>
</evidence>
<dbReference type="SMART" id="SM01119">
    <property type="entry name" value="D-ser_dehydrat"/>
    <property type="match status" value="1"/>
</dbReference>
<evidence type="ECO:0000313" key="5">
    <source>
        <dbReference type="EMBL" id="GBO94313.1"/>
    </source>
</evidence>
<comment type="caution">
    <text evidence="5">The sequence shown here is derived from an EMBL/GenBank/DDBJ whole genome shotgun (WGS) entry which is preliminary data.</text>
</comment>
<accession>A0A388SF61</accession>
<dbReference type="RefSeq" id="WP_116269204.1">
    <property type="nucleotide sequence ID" value="NZ_BGZJ01000001.1"/>
</dbReference>
<comment type="similarity">
    <text evidence="1">Belongs to the DSD1 family.</text>
</comment>
<dbReference type="PANTHER" id="PTHR28004:SF2">
    <property type="entry name" value="D-SERINE DEHYDRATASE"/>
    <property type="match status" value="1"/>
</dbReference>
<dbReference type="Pfam" id="PF14031">
    <property type="entry name" value="D-ser_dehydrat"/>
    <property type="match status" value="1"/>
</dbReference>
<name>A0A388SF61_9BURK</name>
<dbReference type="InterPro" id="IPR042208">
    <property type="entry name" value="D-ser_dehydrat-like_sf"/>
</dbReference>
<dbReference type="OrthoDB" id="9772497at2"/>
<dbReference type="GO" id="GO:0036088">
    <property type="term" value="P:D-serine catabolic process"/>
    <property type="evidence" value="ECO:0007669"/>
    <property type="project" value="TreeGrafter"/>
</dbReference>
<dbReference type="InterPro" id="IPR026956">
    <property type="entry name" value="D-ser_dehydrat-like_dom"/>
</dbReference>
<dbReference type="GO" id="GO:0008721">
    <property type="term" value="F:D-serine ammonia-lyase activity"/>
    <property type="evidence" value="ECO:0007669"/>
    <property type="project" value="TreeGrafter"/>
</dbReference>
<dbReference type="AlphaFoldDB" id="A0A388SF61"/>
<dbReference type="EMBL" id="BGZJ01000001">
    <property type="protein sequence ID" value="GBO92656.1"/>
    <property type="molecule type" value="Genomic_DNA"/>
</dbReference>
<dbReference type="InterPro" id="IPR001608">
    <property type="entry name" value="Ala_racemase_N"/>
</dbReference>
<dbReference type="InterPro" id="IPR051466">
    <property type="entry name" value="D-amino_acid_metab_enzyme"/>
</dbReference>
<feature type="domain" description="D-serine dehydratase-like" evidence="3">
    <location>
        <begin position="253"/>
        <end position="360"/>
    </location>
</feature>
<evidence type="ECO:0000313" key="6">
    <source>
        <dbReference type="Proteomes" id="UP000266091"/>
    </source>
</evidence>
<proteinExistence type="inferred from homology"/>
<dbReference type="EMBL" id="BGZJ01000001">
    <property type="protein sequence ID" value="GBO94313.1"/>
    <property type="molecule type" value="Genomic_DNA"/>
</dbReference>
<reference evidence="5 6" key="1">
    <citation type="journal article" date="2018" name="Int. J. Syst. Evol. Microbiol.">
        <title>Mesosutterella multiformis gen. nov., sp. nov., a member of the family Sutterellaceae and Sutterella megalosphaeroides sp. nov., isolated from human faeces.</title>
        <authorList>
            <person name="Sakamoto M."/>
            <person name="Ikeyama N."/>
            <person name="Kunihiro T."/>
            <person name="Iino T."/>
            <person name="Yuki M."/>
            <person name="Ohkuma M."/>
        </authorList>
    </citation>
    <scope>NUCLEOTIDE SEQUENCE [LARGE SCALE GENOMIC DNA]</scope>
    <source>
        <strain evidence="5 6">4NBBH2</strain>
    </source>
</reference>
<organism evidence="5 6">
    <name type="scientific">Mesosutterella multiformis</name>
    <dbReference type="NCBI Taxonomy" id="2259133"/>
    <lineage>
        <taxon>Bacteria</taxon>
        <taxon>Pseudomonadati</taxon>
        <taxon>Pseudomonadota</taxon>
        <taxon>Betaproteobacteria</taxon>
        <taxon>Burkholderiales</taxon>
        <taxon>Sutterellaceae</taxon>
        <taxon>Mesosutterella</taxon>
    </lineage>
</organism>
<dbReference type="Gene3D" id="2.40.37.20">
    <property type="entry name" value="D-serine dehydratase-like domain"/>
    <property type="match status" value="1"/>
</dbReference>
<dbReference type="SUPFAM" id="SSF51419">
    <property type="entry name" value="PLP-binding barrel"/>
    <property type="match status" value="1"/>
</dbReference>
<protein>
    <submittedName>
        <fullName evidence="5">Alanine racemase</fullName>
    </submittedName>
</protein>
<dbReference type="Pfam" id="PF01168">
    <property type="entry name" value="Ala_racemase_N"/>
    <property type="match status" value="1"/>
</dbReference>
<dbReference type="Proteomes" id="UP000266091">
    <property type="component" value="Unassembled WGS sequence"/>
</dbReference>
<reference evidence="5" key="2">
    <citation type="journal article" date="2019" name="Microbiol. Resour. Announc.">
        <title>Draft Genome Sequence of Mesosutterella multiformis JCM 32464T, a Member of the Family Sutterellaceae, Isolated from Human Feces.</title>
        <authorList>
            <person name="Ikeyama N."/>
            <person name="Ohkuma M."/>
            <person name="Sakamoto M."/>
        </authorList>
    </citation>
    <scope>NUCLEOTIDE SEQUENCE</scope>
    <source>
        <strain evidence="5">4NBBH2</strain>
    </source>
</reference>
<gene>
    <name evidence="4" type="ORF">MESMUL_00100</name>
    <name evidence="5" type="ORF">MESMUL_16670</name>
</gene>
<sequence length="375" mass="40443">MKLTELDTPSLLIDRDKLIRNIARAKASCAKLGVHWRPHLKTHKCLEIARLQIEDPTGPATVSTLKEAEFFASNGITDLIYAVGIAPHKLPRVDRINKSGADCKIILDSVEAADAVSRYARTAGTSFRVLIEIDCDGHRSGLKPGSPEILEVARHLKDGAALVGVLTHAGGSYSAHGDAELKAAAENEVTAITRVADDLRAAGFPIEIVSVGSTPTLCAAEKAPGVTEYRSGVGTIFDLFMHGVGVCEIGDIAESVLVSVIGRQQEKGWLITDGGWLAMSRDRGTASQAVDWGYGAVCDINGNLIPELWVASANQEHGIIARRDGKPISESDFPLDTRLRILPNHACPTAAAFDRYHIVDHGEATEVWHRINNWE</sequence>